<dbReference type="RefSeq" id="WP_191282059.1">
    <property type="nucleotide sequence ID" value="NZ_BNAI01000001.1"/>
</dbReference>
<evidence type="ECO:0000313" key="9">
    <source>
        <dbReference type="Proteomes" id="UP000617531"/>
    </source>
</evidence>
<evidence type="ECO:0000256" key="1">
    <source>
        <dbReference type="ARBA" id="ARBA00004651"/>
    </source>
</evidence>
<dbReference type="PANTHER" id="PTHR33884:SF3">
    <property type="entry name" value="UPF0410 PROTEIN YMGE"/>
    <property type="match status" value="1"/>
</dbReference>
<feature type="transmembrane region" description="Helical" evidence="7">
    <location>
        <begin position="6"/>
        <end position="21"/>
    </location>
</feature>
<keyword evidence="4 7" id="KW-0812">Transmembrane</keyword>
<keyword evidence="9" id="KW-1185">Reference proteome</keyword>
<comment type="subcellular location">
    <subcellularLocation>
        <location evidence="1">Cell membrane</location>
        <topology evidence="1">Multi-pass membrane protein</topology>
    </subcellularLocation>
</comment>
<protein>
    <recommendedName>
        <fullName evidence="10">GlsB/YeaQ/YmgE family stress response membrane protein</fullName>
    </recommendedName>
</protein>
<evidence type="ECO:0000256" key="6">
    <source>
        <dbReference type="ARBA" id="ARBA00023136"/>
    </source>
</evidence>
<comment type="caution">
    <text evidence="8">The sequence shown here is derived from an EMBL/GenBank/DDBJ whole genome shotgun (WGS) entry which is preliminary data.</text>
</comment>
<name>A0A8J3GP10_9MICO</name>
<keyword evidence="6 7" id="KW-0472">Membrane</keyword>
<keyword evidence="3" id="KW-1003">Cell membrane</keyword>
<reference evidence="8" key="2">
    <citation type="submission" date="2020-09" db="EMBL/GenBank/DDBJ databases">
        <authorList>
            <person name="Sun Q."/>
            <person name="Zhou Y."/>
        </authorList>
    </citation>
    <scope>NUCLEOTIDE SEQUENCE</scope>
    <source>
        <strain evidence="8">CGMCC 1.16548</strain>
    </source>
</reference>
<feature type="transmembrane region" description="Helical" evidence="7">
    <location>
        <begin position="28"/>
        <end position="50"/>
    </location>
</feature>
<organism evidence="8 9">
    <name type="scientific">Pseudolysinimonas yzui</name>
    <dbReference type="NCBI Taxonomy" id="2708254"/>
    <lineage>
        <taxon>Bacteria</taxon>
        <taxon>Bacillati</taxon>
        <taxon>Actinomycetota</taxon>
        <taxon>Actinomycetes</taxon>
        <taxon>Micrococcales</taxon>
        <taxon>Microbacteriaceae</taxon>
        <taxon>Pseudolysinimonas</taxon>
    </lineage>
</organism>
<reference evidence="8" key="1">
    <citation type="journal article" date="2014" name="Int. J. Syst. Evol. Microbiol.">
        <title>Complete genome sequence of Corynebacterium casei LMG S-19264T (=DSM 44701T), isolated from a smear-ripened cheese.</title>
        <authorList>
            <consortium name="US DOE Joint Genome Institute (JGI-PGF)"/>
            <person name="Walter F."/>
            <person name="Albersmeier A."/>
            <person name="Kalinowski J."/>
            <person name="Ruckert C."/>
        </authorList>
    </citation>
    <scope>NUCLEOTIDE SEQUENCE</scope>
    <source>
        <strain evidence="8">CGMCC 1.16548</strain>
    </source>
</reference>
<accession>A0A8J3GP10</accession>
<dbReference type="AlphaFoldDB" id="A0A8J3GP10"/>
<keyword evidence="5 7" id="KW-1133">Transmembrane helix</keyword>
<evidence type="ECO:0000256" key="5">
    <source>
        <dbReference type="ARBA" id="ARBA00022989"/>
    </source>
</evidence>
<dbReference type="InterPro" id="IPR007341">
    <property type="entry name" value="Transgly_assoc"/>
</dbReference>
<evidence type="ECO:0000256" key="4">
    <source>
        <dbReference type="ARBA" id="ARBA00022692"/>
    </source>
</evidence>
<evidence type="ECO:0000313" key="8">
    <source>
        <dbReference type="EMBL" id="GHF09537.1"/>
    </source>
</evidence>
<dbReference type="Pfam" id="PF04226">
    <property type="entry name" value="Transgly_assoc"/>
    <property type="match status" value="1"/>
</dbReference>
<evidence type="ECO:0000256" key="2">
    <source>
        <dbReference type="ARBA" id="ARBA00011006"/>
    </source>
</evidence>
<feature type="transmembrane region" description="Helical" evidence="7">
    <location>
        <begin position="62"/>
        <end position="82"/>
    </location>
</feature>
<gene>
    <name evidence="8" type="ORF">GCM10011600_08200</name>
</gene>
<dbReference type="EMBL" id="BNAI01000001">
    <property type="protein sequence ID" value="GHF09537.1"/>
    <property type="molecule type" value="Genomic_DNA"/>
</dbReference>
<dbReference type="Proteomes" id="UP000617531">
    <property type="component" value="Unassembled WGS sequence"/>
</dbReference>
<sequence length="89" mass="9374">MSFIPFLILGLIAAVIAKLILKQKHGWIVTILLGLAGAALGGFIGGQITGEDIYGVNGFFSIVSWLYAIGGAVIVLLVFGLITRNRSKS</sequence>
<dbReference type="GO" id="GO:0005886">
    <property type="term" value="C:plasma membrane"/>
    <property type="evidence" value="ECO:0007669"/>
    <property type="project" value="UniProtKB-SubCell"/>
</dbReference>
<evidence type="ECO:0000256" key="7">
    <source>
        <dbReference type="SAM" id="Phobius"/>
    </source>
</evidence>
<evidence type="ECO:0000256" key="3">
    <source>
        <dbReference type="ARBA" id="ARBA00022475"/>
    </source>
</evidence>
<comment type="similarity">
    <text evidence="2">Belongs to the UPF0410 family.</text>
</comment>
<evidence type="ECO:0008006" key="10">
    <source>
        <dbReference type="Google" id="ProtNLM"/>
    </source>
</evidence>
<proteinExistence type="inferred from homology"/>
<dbReference type="PANTHER" id="PTHR33884">
    <property type="entry name" value="UPF0410 PROTEIN YMGE"/>
    <property type="match status" value="1"/>
</dbReference>